<dbReference type="AlphaFoldDB" id="A0AAW5WQR5"/>
<gene>
    <name evidence="9" type="ORF">L2724_00950</name>
</gene>
<feature type="domain" description="LysM" evidence="8">
    <location>
        <begin position="346"/>
        <end position="390"/>
    </location>
</feature>
<evidence type="ECO:0000256" key="3">
    <source>
        <dbReference type="ARBA" id="ARBA00022638"/>
    </source>
</evidence>
<evidence type="ECO:0000256" key="2">
    <source>
        <dbReference type="ARBA" id="ARBA00022529"/>
    </source>
</evidence>
<evidence type="ECO:0000313" key="10">
    <source>
        <dbReference type="Proteomes" id="UP001212401"/>
    </source>
</evidence>
<feature type="domain" description="LysM" evidence="8">
    <location>
        <begin position="480"/>
        <end position="524"/>
    </location>
</feature>
<feature type="domain" description="LysM" evidence="8">
    <location>
        <begin position="545"/>
        <end position="589"/>
    </location>
</feature>
<dbReference type="Pfam" id="PF19258">
    <property type="entry name" value="KxYKxGKxW_sig"/>
    <property type="match status" value="1"/>
</dbReference>
<evidence type="ECO:0000256" key="6">
    <source>
        <dbReference type="SAM" id="MobiDB-lite"/>
    </source>
</evidence>
<feature type="chain" id="PRO_5043722806" description="Peptidoglycan hydrolase" evidence="7">
    <location>
        <begin position="43"/>
        <end position="652"/>
    </location>
</feature>
<dbReference type="PROSITE" id="PS51782">
    <property type="entry name" value="LYSM"/>
    <property type="match status" value="5"/>
</dbReference>
<proteinExistence type="inferred from homology"/>
<evidence type="ECO:0000259" key="8">
    <source>
        <dbReference type="PROSITE" id="PS51782"/>
    </source>
</evidence>
<dbReference type="InterPro" id="IPR002901">
    <property type="entry name" value="MGlyc_endo_b_GlcNAc-like_dom"/>
</dbReference>
<dbReference type="Gene3D" id="4.10.80.30">
    <property type="entry name" value="DNA polymerase, domain 6"/>
    <property type="match status" value="1"/>
</dbReference>
<dbReference type="Gene3D" id="1.10.530.10">
    <property type="match status" value="1"/>
</dbReference>
<name>A0AAW5WQR5_9LACO</name>
<accession>A0AAW5WQR5</accession>
<dbReference type="SUPFAM" id="SSF54106">
    <property type="entry name" value="LysM domain"/>
    <property type="match status" value="5"/>
</dbReference>
<feature type="region of interest" description="Disordered" evidence="6">
    <location>
        <begin position="394"/>
        <end position="413"/>
    </location>
</feature>
<feature type="compositionally biased region" description="Low complexity" evidence="6">
    <location>
        <begin position="48"/>
        <end position="82"/>
    </location>
</feature>
<comment type="caution">
    <text evidence="9">The sequence shown here is derived from an EMBL/GenBank/DDBJ whole genome shotgun (WGS) entry which is preliminary data.</text>
</comment>
<dbReference type="GO" id="GO:0031640">
    <property type="term" value="P:killing of cells of another organism"/>
    <property type="evidence" value="ECO:0007669"/>
    <property type="project" value="UniProtKB-KW"/>
</dbReference>
<evidence type="ECO:0000256" key="1">
    <source>
        <dbReference type="ARBA" id="ARBA00010266"/>
    </source>
</evidence>
<feature type="region of interest" description="Disordered" evidence="6">
    <location>
        <begin position="44"/>
        <end position="82"/>
    </location>
</feature>
<dbReference type="EMBL" id="JAKHPH010000002">
    <property type="protein sequence ID" value="MCZ3666851.1"/>
    <property type="molecule type" value="Genomic_DNA"/>
</dbReference>
<dbReference type="NCBIfam" id="TIGR03715">
    <property type="entry name" value="KxYKxGKxW"/>
    <property type="match status" value="1"/>
</dbReference>
<organism evidence="9 10">
    <name type="scientific">Limosilactobacillus vaginalis</name>
    <dbReference type="NCBI Taxonomy" id="1633"/>
    <lineage>
        <taxon>Bacteria</taxon>
        <taxon>Bacillati</taxon>
        <taxon>Bacillota</taxon>
        <taxon>Bacilli</taxon>
        <taxon>Lactobacillales</taxon>
        <taxon>Lactobacillaceae</taxon>
        <taxon>Limosilactobacillus</taxon>
    </lineage>
</organism>
<evidence type="ECO:0000313" key="9">
    <source>
        <dbReference type="EMBL" id="MCZ3666851.1"/>
    </source>
</evidence>
<dbReference type="Gene3D" id="3.10.350.10">
    <property type="entry name" value="LysM domain"/>
    <property type="match status" value="5"/>
</dbReference>
<dbReference type="GO" id="GO:0042742">
    <property type="term" value="P:defense response to bacterium"/>
    <property type="evidence" value="ECO:0007669"/>
    <property type="project" value="UniProtKB-KW"/>
</dbReference>
<reference evidence="9" key="1">
    <citation type="submission" date="2022-01" db="EMBL/GenBank/DDBJ databases">
        <title>VMRC isolate genome collection.</title>
        <authorList>
            <person name="France M."/>
            <person name="Rutt L."/>
            <person name="Humphrys M."/>
            <person name="Ravel J."/>
        </authorList>
    </citation>
    <scope>NUCLEOTIDE SEQUENCE</scope>
    <source>
        <strain evidence="9">C0048A1</strain>
    </source>
</reference>
<dbReference type="Pfam" id="PF01476">
    <property type="entry name" value="LysM"/>
    <property type="match status" value="5"/>
</dbReference>
<dbReference type="GO" id="GO:0004040">
    <property type="term" value="F:amidase activity"/>
    <property type="evidence" value="ECO:0007669"/>
    <property type="project" value="InterPro"/>
</dbReference>
<dbReference type="InterPro" id="IPR022263">
    <property type="entry name" value="KxYKxGKxW"/>
</dbReference>
<dbReference type="InterPro" id="IPR018392">
    <property type="entry name" value="LysM"/>
</dbReference>
<evidence type="ECO:0000256" key="7">
    <source>
        <dbReference type="SAM" id="SignalP"/>
    </source>
</evidence>
<dbReference type="Pfam" id="PF01832">
    <property type="entry name" value="Glucosaminidase"/>
    <property type="match status" value="1"/>
</dbReference>
<dbReference type="InterPro" id="IPR036779">
    <property type="entry name" value="LysM_dom_sf"/>
</dbReference>
<protein>
    <recommendedName>
        <fullName evidence="5">Peptidoglycan hydrolase</fullName>
    </recommendedName>
</protein>
<dbReference type="PANTHER" id="PTHR33734:SF22">
    <property type="entry name" value="MEMBRANE-BOUND LYTIC MUREIN TRANSGLYCOSYLASE D"/>
    <property type="match status" value="1"/>
</dbReference>
<dbReference type="CDD" id="cd00118">
    <property type="entry name" value="LysM"/>
    <property type="match status" value="5"/>
</dbReference>
<feature type="signal peptide" evidence="7">
    <location>
        <begin position="1"/>
        <end position="42"/>
    </location>
</feature>
<feature type="domain" description="LysM" evidence="8">
    <location>
        <begin position="608"/>
        <end position="652"/>
    </location>
</feature>
<dbReference type="Proteomes" id="UP001212401">
    <property type="component" value="Unassembled WGS sequence"/>
</dbReference>
<dbReference type="SMART" id="SM00257">
    <property type="entry name" value="LysM"/>
    <property type="match status" value="5"/>
</dbReference>
<dbReference type="RefSeq" id="WP_269295739.1">
    <property type="nucleotide sequence ID" value="NZ_CANCWZ010000012.1"/>
</dbReference>
<keyword evidence="3" id="KW-0081">Bacteriolytic enzyme</keyword>
<dbReference type="PRINTS" id="PR01002">
    <property type="entry name" value="FLGFLGJ"/>
</dbReference>
<dbReference type="PANTHER" id="PTHR33734">
    <property type="entry name" value="LYSM DOMAIN-CONTAINING GPI-ANCHORED PROTEIN 2"/>
    <property type="match status" value="1"/>
</dbReference>
<comment type="similarity">
    <text evidence="1">Belongs to the glycosyl hydrolase 73 family.</text>
</comment>
<evidence type="ECO:0000256" key="4">
    <source>
        <dbReference type="ARBA" id="ARBA00022729"/>
    </source>
</evidence>
<keyword evidence="4 7" id="KW-0732">Signal</keyword>
<evidence type="ECO:0000256" key="5">
    <source>
        <dbReference type="ARBA" id="ARBA00032108"/>
    </source>
</evidence>
<feature type="domain" description="LysM" evidence="8">
    <location>
        <begin position="415"/>
        <end position="459"/>
    </location>
</feature>
<sequence length="652" mass="68207">MNRSELTNSTTHYKMYKSGRKWMFAGLTAVTLLTATGAVAHADETQQTSNNATEVTANTNSNSNNTDSSAADNVASQSANTSSNSEVVSATVAASNVKVTSAAVSSASAATSTVASASSASSAPTSATSSAVAPQSAAASANTTAAYAAQAPASSVDLNSLHFSSNAHSQQFIQSVAQGAIDGWNQYRVLPSVTVAQAILESGWGRSSLSTSAHNLFGIKGSYNGHSVVMRTREVYGGRSVYVNANFRAYANNSESVTDHGRFLNVNSRYRNLLGDTNYVSVANKLRQDGYATDPSYANALINLIRTYNLTQLDSVAFSGKVVTNKNNNGDNSSYNSGSSSVSNTGYYTVQSGDTLSGIANRYSTTVNHLASLNDISNPNRIYVGQRLLVRQQASSQTNTNTSSNTANTSSSATGTYTIQFGDTLSGIANKFGTNYESLASLNNISNPNRIYVGQVLKLSANSTTANSTHQVTTSTTSAGSYTVKAGDSLSAIAARYGMSYETLARLNNIANPNRIYVGQVLRLGSGSTSTVSNVVNHSTASSAGSYTVKSGDSLSAIAARYGMSYETLARLNNISNPNRIYVGQTLNLGTSGYTSHHYAASSSSNGGSYTIQAGDTLSAIAARYGMSYETLARLNNISDPNRIVAGQRIVL</sequence>
<keyword evidence="2" id="KW-0929">Antimicrobial</keyword>
<dbReference type="SMART" id="SM00047">
    <property type="entry name" value="LYZ2"/>
    <property type="match status" value="1"/>
</dbReference>